<proteinExistence type="predicted"/>
<protein>
    <submittedName>
        <fullName evidence="1">Uncharacterized protein</fullName>
    </submittedName>
</protein>
<accession>A0AAN9Q8F3</accession>
<evidence type="ECO:0000313" key="2">
    <source>
        <dbReference type="Proteomes" id="UP001367508"/>
    </source>
</evidence>
<gene>
    <name evidence="1" type="ORF">VNO77_22912</name>
</gene>
<sequence>MLTVDQCKSMLNLLKQLELSNSSHSTNQDTQVISHKAYLWMMDQGVGRLPPMALLLVFCPKEPYANSSHLVT</sequence>
<comment type="caution">
    <text evidence="1">The sequence shown here is derived from an EMBL/GenBank/DDBJ whole genome shotgun (WGS) entry which is preliminary data.</text>
</comment>
<organism evidence="1 2">
    <name type="scientific">Canavalia gladiata</name>
    <name type="common">Sword bean</name>
    <name type="synonym">Dolichos gladiatus</name>
    <dbReference type="NCBI Taxonomy" id="3824"/>
    <lineage>
        <taxon>Eukaryota</taxon>
        <taxon>Viridiplantae</taxon>
        <taxon>Streptophyta</taxon>
        <taxon>Embryophyta</taxon>
        <taxon>Tracheophyta</taxon>
        <taxon>Spermatophyta</taxon>
        <taxon>Magnoliopsida</taxon>
        <taxon>eudicotyledons</taxon>
        <taxon>Gunneridae</taxon>
        <taxon>Pentapetalae</taxon>
        <taxon>rosids</taxon>
        <taxon>fabids</taxon>
        <taxon>Fabales</taxon>
        <taxon>Fabaceae</taxon>
        <taxon>Papilionoideae</taxon>
        <taxon>50 kb inversion clade</taxon>
        <taxon>NPAAA clade</taxon>
        <taxon>indigoferoid/millettioid clade</taxon>
        <taxon>Phaseoleae</taxon>
        <taxon>Canavalia</taxon>
    </lineage>
</organism>
<keyword evidence="2" id="KW-1185">Reference proteome</keyword>
<dbReference type="EMBL" id="JAYMYQ010000005">
    <property type="protein sequence ID" value="KAK7328790.1"/>
    <property type="molecule type" value="Genomic_DNA"/>
</dbReference>
<evidence type="ECO:0000313" key="1">
    <source>
        <dbReference type="EMBL" id="KAK7328790.1"/>
    </source>
</evidence>
<reference evidence="1 2" key="1">
    <citation type="submission" date="2024-01" db="EMBL/GenBank/DDBJ databases">
        <title>The genomes of 5 underutilized Papilionoideae crops provide insights into root nodulation and disease resistanc.</title>
        <authorList>
            <person name="Jiang F."/>
        </authorList>
    </citation>
    <scope>NUCLEOTIDE SEQUENCE [LARGE SCALE GENOMIC DNA]</scope>
    <source>
        <strain evidence="1">LVBAO_FW01</strain>
        <tissue evidence="1">Leaves</tissue>
    </source>
</reference>
<name>A0AAN9Q8F3_CANGL</name>
<dbReference type="Proteomes" id="UP001367508">
    <property type="component" value="Unassembled WGS sequence"/>
</dbReference>
<dbReference type="AlphaFoldDB" id="A0AAN9Q8F3"/>